<dbReference type="Gene3D" id="3.10.180.10">
    <property type="entry name" value="2,3-Dihydroxybiphenyl 1,2-Dioxygenase, domain 1"/>
    <property type="match status" value="1"/>
</dbReference>
<name>A0A2Z4GB40_9BACT</name>
<dbReference type="KEGG" id="als:DJ013_09220"/>
<dbReference type="OrthoDB" id="674527at2"/>
<sequence>MPFESKSIRTFIGAKNFTESRAFYTALGFEEIIIDSSMSLFKVNQSLAFYLQNYYEKKWINNSMVFLEVDNLEKCQTELLSKNLPSKFKGVRFTEIVKNDWGEEIFMHDPSGVLWHFGKFY</sequence>
<proteinExistence type="predicted"/>
<protein>
    <submittedName>
        <fullName evidence="1">Glyoxalase</fullName>
    </submittedName>
</protein>
<dbReference type="InterPro" id="IPR029068">
    <property type="entry name" value="Glyas_Bleomycin-R_OHBP_Dase"/>
</dbReference>
<keyword evidence="2" id="KW-1185">Reference proteome</keyword>
<dbReference type="EMBL" id="CP029480">
    <property type="protein sequence ID" value="AWV98341.1"/>
    <property type="molecule type" value="Genomic_DNA"/>
</dbReference>
<evidence type="ECO:0000313" key="1">
    <source>
        <dbReference type="EMBL" id="AWV98341.1"/>
    </source>
</evidence>
<dbReference type="SUPFAM" id="SSF54593">
    <property type="entry name" value="Glyoxalase/Bleomycin resistance protein/Dihydroxybiphenyl dioxygenase"/>
    <property type="match status" value="1"/>
</dbReference>
<dbReference type="AlphaFoldDB" id="A0A2Z4GB40"/>
<organism evidence="1 2">
    <name type="scientific">Arcticibacterium luteifluviistationis</name>
    <dbReference type="NCBI Taxonomy" id="1784714"/>
    <lineage>
        <taxon>Bacteria</taxon>
        <taxon>Pseudomonadati</taxon>
        <taxon>Bacteroidota</taxon>
        <taxon>Cytophagia</taxon>
        <taxon>Cytophagales</taxon>
        <taxon>Leadbetterellaceae</taxon>
        <taxon>Arcticibacterium</taxon>
    </lineage>
</organism>
<dbReference type="Proteomes" id="UP000249873">
    <property type="component" value="Chromosome"/>
</dbReference>
<accession>A0A2Z4GB40</accession>
<dbReference type="RefSeq" id="WP_111371522.1">
    <property type="nucleotide sequence ID" value="NZ_CP029480.1"/>
</dbReference>
<evidence type="ECO:0000313" key="2">
    <source>
        <dbReference type="Proteomes" id="UP000249873"/>
    </source>
</evidence>
<gene>
    <name evidence="1" type="ORF">DJ013_09220</name>
</gene>
<reference evidence="1 2" key="1">
    <citation type="submission" date="2018-05" db="EMBL/GenBank/DDBJ databases">
        <title>Complete genome sequence of Arcticibacterium luteifluviistationis SM1504T, a cytophagaceae bacterium isolated from Arctic surface seawater.</title>
        <authorList>
            <person name="Li Y."/>
            <person name="Qin Q.-L."/>
        </authorList>
    </citation>
    <scope>NUCLEOTIDE SEQUENCE [LARGE SCALE GENOMIC DNA]</scope>
    <source>
        <strain evidence="1 2">SM1504</strain>
    </source>
</reference>